<keyword evidence="2" id="KW-1185">Reference proteome</keyword>
<reference evidence="1 2" key="1">
    <citation type="journal article" date="2019" name="Commun. Biol.">
        <title>The bagworm genome reveals a unique fibroin gene that provides high tensile strength.</title>
        <authorList>
            <person name="Kono N."/>
            <person name="Nakamura H."/>
            <person name="Ohtoshi R."/>
            <person name="Tomita M."/>
            <person name="Numata K."/>
            <person name="Arakawa K."/>
        </authorList>
    </citation>
    <scope>NUCLEOTIDE SEQUENCE [LARGE SCALE GENOMIC DNA]</scope>
</reference>
<dbReference type="Proteomes" id="UP000299102">
    <property type="component" value="Unassembled WGS sequence"/>
</dbReference>
<evidence type="ECO:0000313" key="1">
    <source>
        <dbReference type="EMBL" id="GBO99297.1"/>
    </source>
</evidence>
<name>A0A4C1SDM6_EUMVA</name>
<sequence>MQQGASLLSSGRRLVLRRAIILNLNTGSTVVLKCRVPKLSNRDPDFASSARAVSGLDSTFDPLFDSNPNLTFYVSVSEVVLESGTSSTPERRRTVAERLRAEPLGLKKIVGGHTSALDRSRPDLTTIRIGRDGRRSAGRAGAEHLDLVMNDESDLRLNLGQVHSVAGARASFWGARGQGRRRHRVRVTGIVARVPSLTLLPKKAAERPALLAPTPWTFFIPYIRRKTTKQNLRIV</sequence>
<protein>
    <submittedName>
        <fullName evidence="1">Uncharacterized protein</fullName>
    </submittedName>
</protein>
<dbReference type="AlphaFoldDB" id="A0A4C1SDM6"/>
<dbReference type="EMBL" id="BGZK01000002">
    <property type="protein sequence ID" value="GBO99297.1"/>
    <property type="molecule type" value="Genomic_DNA"/>
</dbReference>
<proteinExistence type="predicted"/>
<comment type="caution">
    <text evidence="1">The sequence shown here is derived from an EMBL/GenBank/DDBJ whole genome shotgun (WGS) entry which is preliminary data.</text>
</comment>
<gene>
    <name evidence="1" type="ORF">EVAR_554_1</name>
</gene>
<accession>A0A4C1SDM6</accession>
<evidence type="ECO:0000313" key="2">
    <source>
        <dbReference type="Proteomes" id="UP000299102"/>
    </source>
</evidence>
<organism evidence="1 2">
    <name type="scientific">Eumeta variegata</name>
    <name type="common">Bagworm moth</name>
    <name type="synonym">Eumeta japonica</name>
    <dbReference type="NCBI Taxonomy" id="151549"/>
    <lineage>
        <taxon>Eukaryota</taxon>
        <taxon>Metazoa</taxon>
        <taxon>Ecdysozoa</taxon>
        <taxon>Arthropoda</taxon>
        <taxon>Hexapoda</taxon>
        <taxon>Insecta</taxon>
        <taxon>Pterygota</taxon>
        <taxon>Neoptera</taxon>
        <taxon>Endopterygota</taxon>
        <taxon>Lepidoptera</taxon>
        <taxon>Glossata</taxon>
        <taxon>Ditrysia</taxon>
        <taxon>Tineoidea</taxon>
        <taxon>Psychidae</taxon>
        <taxon>Oiketicinae</taxon>
        <taxon>Eumeta</taxon>
    </lineage>
</organism>